<evidence type="ECO:0000256" key="2">
    <source>
        <dbReference type="ARBA" id="ARBA00001935"/>
    </source>
</evidence>
<dbReference type="GO" id="GO:0005507">
    <property type="term" value="F:copper ion binding"/>
    <property type="evidence" value="ECO:0007669"/>
    <property type="project" value="InterPro"/>
</dbReference>
<evidence type="ECO:0000256" key="1">
    <source>
        <dbReference type="ARBA" id="ARBA00000349"/>
    </source>
</evidence>
<dbReference type="InterPro" id="IPR001117">
    <property type="entry name" value="Cu-oxidase_2nd"/>
</dbReference>
<feature type="domain" description="Plastocyanin-like" evidence="16">
    <location>
        <begin position="302"/>
        <end position="359"/>
    </location>
</feature>
<accession>A0A5D2ZTH0</accession>
<keyword evidence="10" id="KW-0560">Oxidoreductase</keyword>
<dbReference type="InterPro" id="IPR011706">
    <property type="entry name" value="Cu-oxidase_C"/>
</dbReference>
<evidence type="ECO:0000259" key="16">
    <source>
        <dbReference type="Pfam" id="PF07731"/>
    </source>
</evidence>
<dbReference type="InterPro" id="IPR033138">
    <property type="entry name" value="Cu_oxidase_CS"/>
</dbReference>
<comment type="subcellular location">
    <subcellularLocation>
        <location evidence="3">Secreted</location>
        <location evidence="3">Extracellular space</location>
        <location evidence="3">Apoplast</location>
    </subcellularLocation>
</comment>
<dbReference type="FunFam" id="2.60.40.420:FF:000049">
    <property type="entry name" value="Laccase"/>
    <property type="match status" value="1"/>
</dbReference>
<organism evidence="17 18">
    <name type="scientific">Gossypium mustelinum</name>
    <name type="common">Cotton</name>
    <name type="synonym">Gossypium caicoense</name>
    <dbReference type="NCBI Taxonomy" id="34275"/>
    <lineage>
        <taxon>Eukaryota</taxon>
        <taxon>Viridiplantae</taxon>
        <taxon>Streptophyta</taxon>
        <taxon>Embryophyta</taxon>
        <taxon>Tracheophyta</taxon>
        <taxon>Spermatophyta</taxon>
        <taxon>Magnoliopsida</taxon>
        <taxon>eudicotyledons</taxon>
        <taxon>Gunneridae</taxon>
        <taxon>Pentapetalae</taxon>
        <taxon>rosids</taxon>
        <taxon>malvids</taxon>
        <taxon>Malvales</taxon>
        <taxon>Malvaceae</taxon>
        <taxon>Malvoideae</taxon>
        <taxon>Gossypium</taxon>
    </lineage>
</organism>
<evidence type="ECO:0000256" key="8">
    <source>
        <dbReference type="ARBA" id="ARBA00022723"/>
    </source>
</evidence>
<reference evidence="17 18" key="1">
    <citation type="submission" date="2019-07" db="EMBL/GenBank/DDBJ databases">
        <title>WGS assembly of Gossypium mustelinum.</title>
        <authorList>
            <person name="Chen Z.J."/>
            <person name="Sreedasyam A."/>
            <person name="Ando A."/>
            <person name="Song Q."/>
            <person name="De L."/>
            <person name="Hulse-Kemp A."/>
            <person name="Ding M."/>
            <person name="Ye W."/>
            <person name="Kirkbride R."/>
            <person name="Jenkins J."/>
            <person name="Plott C."/>
            <person name="Lovell J."/>
            <person name="Lin Y.-M."/>
            <person name="Vaughn R."/>
            <person name="Liu B."/>
            <person name="Li W."/>
            <person name="Simpson S."/>
            <person name="Scheffler B."/>
            <person name="Saski C."/>
            <person name="Grover C."/>
            <person name="Hu G."/>
            <person name="Conover J."/>
            <person name="Carlson J."/>
            <person name="Shu S."/>
            <person name="Boston L."/>
            <person name="Williams M."/>
            <person name="Peterson D."/>
            <person name="Mcgee K."/>
            <person name="Jones D."/>
            <person name="Wendel J."/>
            <person name="Stelly D."/>
            <person name="Grimwood J."/>
            <person name="Schmutz J."/>
        </authorList>
    </citation>
    <scope>NUCLEOTIDE SEQUENCE [LARGE SCALE GENOMIC DNA]</scope>
    <source>
        <strain evidence="17">1408120.09</strain>
    </source>
</reference>
<keyword evidence="8" id="KW-0479">Metal-binding</keyword>
<evidence type="ECO:0000256" key="9">
    <source>
        <dbReference type="ARBA" id="ARBA00022737"/>
    </source>
</evidence>
<dbReference type="PROSITE" id="PS00079">
    <property type="entry name" value="MULTICOPPER_OXIDASE1"/>
    <property type="match status" value="1"/>
</dbReference>
<keyword evidence="18" id="KW-1185">Reference proteome</keyword>
<dbReference type="InterPro" id="IPR008972">
    <property type="entry name" value="Cupredoxin"/>
</dbReference>
<comment type="similarity">
    <text evidence="4">Belongs to the multicopper oxidase family.</text>
</comment>
<comment type="catalytic activity">
    <reaction evidence="1">
        <text>4 hydroquinone + O2 = 4 benzosemiquinone + 2 H2O</text>
        <dbReference type="Rhea" id="RHEA:11276"/>
        <dbReference type="ChEBI" id="CHEBI:15377"/>
        <dbReference type="ChEBI" id="CHEBI:15379"/>
        <dbReference type="ChEBI" id="CHEBI:17594"/>
        <dbReference type="ChEBI" id="CHEBI:17977"/>
        <dbReference type="EC" id="1.10.3.2"/>
    </reaction>
</comment>
<dbReference type="SUPFAM" id="SSF49503">
    <property type="entry name" value="Cupredoxins"/>
    <property type="match status" value="3"/>
</dbReference>
<dbReference type="GO" id="GO:0046274">
    <property type="term" value="P:lignin catabolic process"/>
    <property type="evidence" value="ECO:0007669"/>
    <property type="project" value="UniProtKB-KW"/>
</dbReference>
<keyword evidence="9" id="KW-0677">Repeat</keyword>
<name>A0A5D2ZTH0_GOSMU</name>
<keyword evidence="12" id="KW-0325">Glycoprotein</keyword>
<evidence type="ECO:0000256" key="12">
    <source>
        <dbReference type="ARBA" id="ARBA00023180"/>
    </source>
</evidence>
<dbReference type="InterPro" id="IPR045087">
    <property type="entry name" value="Cu-oxidase_fam"/>
</dbReference>
<keyword evidence="6" id="KW-0052">Apoplast</keyword>
<dbReference type="GO" id="GO:0048046">
    <property type="term" value="C:apoplast"/>
    <property type="evidence" value="ECO:0007669"/>
    <property type="project" value="UniProtKB-SubCell"/>
</dbReference>
<dbReference type="AlphaFoldDB" id="A0A5D2ZTH0"/>
<keyword evidence="14" id="KW-0732">Signal</keyword>
<dbReference type="PANTHER" id="PTHR11709:SF207">
    <property type="entry name" value="LACCASE-11"/>
    <property type="match status" value="1"/>
</dbReference>
<protein>
    <recommendedName>
        <fullName evidence="5">laccase</fullName>
        <ecNumber evidence="5">1.10.3.2</ecNumber>
    </recommendedName>
</protein>
<feature type="domain" description="Plastocyanin-like" evidence="15">
    <location>
        <begin position="52"/>
        <end position="186"/>
    </location>
</feature>
<dbReference type="Pfam" id="PF07731">
    <property type="entry name" value="Cu-oxidase_2"/>
    <property type="match status" value="1"/>
</dbReference>
<evidence type="ECO:0000256" key="10">
    <source>
        <dbReference type="ARBA" id="ARBA00023002"/>
    </source>
</evidence>
<evidence type="ECO:0000256" key="4">
    <source>
        <dbReference type="ARBA" id="ARBA00010609"/>
    </source>
</evidence>
<keyword evidence="13" id="KW-0439">Lignin degradation</keyword>
<evidence type="ECO:0000256" key="14">
    <source>
        <dbReference type="SAM" id="SignalP"/>
    </source>
</evidence>
<evidence type="ECO:0000256" key="11">
    <source>
        <dbReference type="ARBA" id="ARBA00023008"/>
    </source>
</evidence>
<dbReference type="Pfam" id="PF00394">
    <property type="entry name" value="Cu-oxidase"/>
    <property type="match status" value="1"/>
</dbReference>
<evidence type="ECO:0000256" key="7">
    <source>
        <dbReference type="ARBA" id="ARBA00022525"/>
    </source>
</evidence>
<dbReference type="PANTHER" id="PTHR11709">
    <property type="entry name" value="MULTI-COPPER OXIDASE"/>
    <property type="match status" value="1"/>
</dbReference>
<keyword evidence="11" id="KW-0186">Copper</keyword>
<sequence length="377" mass="41754">MGQRGTLWWHAHILWLRATVYGAIVIMPKEGRMFPFPQPHGEIKIILGYVETLVNQANKLGLPPPTSDSHTINGKPGPLLPCSSKHTFSMEVEAGKTYLLRIINAALNDELFFATAGHNMTVVEIDAVYTKPFTTRVILIAPGQTTNVLIKADQPQSRYFMAARPFMDAPVPVDNKTVTAILHYKGIPNTVLPSMPKLPAPNNTNVALRYNNRLRSLNTPQSPAKVPLKVDHHLCQNGTQLTASLNNITFVMPKVGLLQAHYFHIKGVFKTDFPDRPPVPFNYTGVPLTVNLGTSLGTRLSKLAVFNLVDPPERNTVGVPTGGWTAIRFRADNPGVWFMHCHLELHTMWGLKMAFVVENGMSPEESIIPPPKDLPLC</sequence>
<dbReference type="InterPro" id="IPR034285">
    <property type="entry name" value="CuRO_2_LCC"/>
</dbReference>
<evidence type="ECO:0000256" key="13">
    <source>
        <dbReference type="ARBA" id="ARBA00023185"/>
    </source>
</evidence>
<evidence type="ECO:0000313" key="17">
    <source>
        <dbReference type="EMBL" id="TYJ42337.1"/>
    </source>
</evidence>
<dbReference type="InterPro" id="IPR002355">
    <property type="entry name" value="Cu_oxidase_Cu_BS"/>
</dbReference>
<dbReference type="PROSITE" id="PS00080">
    <property type="entry name" value="MULTICOPPER_OXIDASE2"/>
    <property type="match status" value="1"/>
</dbReference>
<evidence type="ECO:0000259" key="15">
    <source>
        <dbReference type="Pfam" id="PF00394"/>
    </source>
</evidence>
<dbReference type="Proteomes" id="UP000323597">
    <property type="component" value="Chromosome A03"/>
</dbReference>
<gene>
    <name evidence="17" type="ORF">E1A91_A03G082500v1</name>
</gene>
<dbReference type="GO" id="GO:0052716">
    <property type="term" value="F:hydroquinone:oxygen oxidoreductase activity"/>
    <property type="evidence" value="ECO:0007669"/>
    <property type="project" value="UniProtKB-EC"/>
</dbReference>
<dbReference type="Gene3D" id="2.60.40.420">
    <property type="entry name" value="Cupredoxins - blue copper proteins"/>
    <property type="match status" value="2"/>
</dbReference>
<evidence type="ECO:0000256" key="6">
    <source>
        <dbReference type="ARBA" id="ARBA00022523"/>
    </source>
</evidence>
<comment type="cofactor">
    <cofactor evidence="2">
        <name>Cu cation</name>
        <dbReference type="ChEBI" id="CHEBI:23378"/>
    </cofactor>
</comment>
<feature type="signal peptide" evidence="14">
    <location>
        <begin position="1"/>
        <end position="22"/>
    </location>
</feature>
<evidence type="ECO:0000256" key="5">
    <source>
        <dbReference type="ARBA" id="ARBA00012297"/>
    </source>
</evidence>
<proteinExistence type="inferred from homology"/>
<feature type="chain" id="PRO_5022876695" description="laccase" evidence="14">
    <location>
        <begin position="23"/>
        <end position="377"/>
    </location>
</feature>
<dbReference type="CDD" id="cd13875">
    <property type="entry name" value="CuRO_2_LCC_plant"/>
    <property type="match status" value="1"/>
</dbReference>
<evidence type="ECO:0000256" key="3">
    <source>
        <dbReference type="ARBA" id="ARBA00004271"/>
    </source>
</evidence>
<keyword evidence="7" id="KW-0964">Secreted</keyword>
<evidence type="ECO:0000313" key="18">
    <source>
        <dbReference type="Proteomes" id="UP000323597"/>
    </source>
</evidence>
<dbReference type="EC" id="1.10.3.2" evidence="5"/>
<dbReference type="EMBL" id="CM017638">
    <property type="protein sequence ID" value="TYJ42337.1"/>
    <property type="molecule type" value="Genomic_DNA"/>
</dbReference>